<evidence type="ECO:0000259" key="2">
    <source>
        <dbReference type="Pfam" id="PF00117"/>
    </source>
</evidence>
<proteinExistence type="predicted"/>
<comment type="caution">
    <text evidence="3">The sequence shown here is derived from an EMBL/GenBank/DDBJ whole genome shotgun (WGS) entry which is preliminary data.</text>
</comment>
<evidence type="ECO:0000313" key="4">
    <source>
        <dbReference type="Proteomes" id="UP000275401"/>
    </source>
</evidence>
<protein>
    <recommendedName>
        <fullName evidence="2">Glutamine amidotransferase domain-containing protein</fullName>
    </recommendedName>
</protein>
<dbReference type="Pfam" id="PF02567">
    <property type="entry name" value="PhzC-PhzF"/>
    <property type="match status" value="1"/>
</dbReference>
<dbReference type="Proteomes" id="UP000275401">
    <property type="component" value="Unassembled WGS sequence"/>
</dbReference>
<dbReference type="SUPFAM" id="SSF52317">
    <property type="entry name" value="Class I glutamine amidotransferase-like"/>
    <property type="match status" value="1"/>
</dbReference>
<feature type="region of interest" description="Disordered" evidence="1">
    <location>
        <begin position="37"/>
        <end position="56"/>
    </location>
</feature>
<evidence type="ECO:0000256" key="1">
    <source>
        <dbReference type="SAM" id="MobiDB-lite"/>
    </source>
</evidence>
<gene>
    <name evidence="3" type="ORF">EEJ42_19845</name>
</gene>
<dbReference type="PRINTS" id="PR00096">
    <property type="entry name" value="GATASE"/>
</dbReference>
<dbReference type="GO" id="GO:0003824">
    <property type="term" value="F:catalytic activity"/>
    <property type="evidence" value="ECO:0007669"/>
    <property type="project" value="InterPro"/>
</dbReference>
<accession>A0A3M8VZN3</accession>
<feature type="region of interest" description="Disordered" evidence="1">
    <location>
        <begin position="239"/>
        <end position="272"/>
    </location>
</feature>
<feature type="domain" description="Glutamine amidotransferase" evidence="2">
    <location>
        <begin position="47"/>
        <end position="181"/>
    </location>
</feature>
<reference evidence="3 4" key="1">
    <citation type="submission" date="2018-11" db="EMBL/GenBank/DDBJ databases">
        <title>The Potential of Streptomyces as Biocontrol Agents against the Tomato grey mould, Botrytis cinerea (Gray mold) Frontiers in Microbiology.</title>
        <authorList>
            <person name="Li D."/>
        </authorList>
    </citation>
    <scope>NUCLEOTIDE SEQUENCE [LARGE SCALE GENOMIC DNA]</scope>
    <source>
        <strain evidence="3 4">NEAU-LD23</strain>
    </source>
</reference>
<dbReference type="Pfam" id="PF00117">
    <property type="entry name" value="GATase"/>
    <property type="match status" value="1"/>
</dbReference>
<sequence>MKWRYSAFFRSDLLEPLASAADDLLSRIVQADDPGPYALLHRPETAGPGDPAETDHPKIAHLRGAVDTLLAERRPFLAVCLSHQVLSCRLGFPLRRRDVPNQGTQKEIDLFGARERVGFYNTFAAVAHDDKADVDGVGAVEVSRDTDTGEVHALRGPHFASMQFHAESVLTQEGPRIVATAIRDVVAVFFEADDLPADRMQAVARETNLSETTFVLTPQDGGDARIRIFTPVNELPFAGHPPTVARSPPGCVSPCPPGSPSSTPTNSSTRLA</sequence>
<name>A0A3M8VZN3_9ACTN</name>
<dbReference type="Gene3D" id="3.40.50.880">
    <property type="match status" value="1"/>
</dbReference>
<dbReference type="AlphaFoldDB" id="A0A3M8VZN3"/>
<keyword evidence="4" id="KW-1185">Reference proteome</keyword>
<organism evidence="3 4">
    <name type="scientific">Streptomyces botrytidirepellens</name>
    <dbReference type="NCBI Taxonomy" id="2486417"/>
    <lineage>
        <taxon>Bacteria</taxon>
        <taxon>Bacillati</taxon>
        <taxon>Actinomycetota</taxon>
        <taxon>Actinomycetes</taxon>
        <taxon>Kitasatosporales</taxon>
        <taxon>Streptomycetaceae</taxon>
        <taxon>Streptomyces</taxon>
    </lineage>
</organism>
<dbReference type="InterPro" id="IPR017926">
    <property type="entry name" value="GATASE"/>
</dbReference>
<dbReference type="Gene3D" id="3.10.310.10">
    <property type="entry name" value="Diaminopimelate Epimerase, Chain A, domain 1"/>
    <property type="match status" value="1"/>
</dbReference>
<feature type="compositionally biased region" description="Low complexity" evidence="1">
    <location>
        <begin position="260"/>
        <end position="272"/>
    </location>
</feature>
<dbReference type="SUPFAM" id="SSF54506">
    <property type="entry name" value="Diaminopimelate epimerase-like"/>
    <property type="match status" value="1"/>
</dbReference>
<dbReference type="EMBL" id="RIBZ01000252">
    <property type="protein sequence ID" value="RNG22587.1"/>
    <property type="molecule type" value="Genomic_DNA"/>
</dbReference>
<evidence type="ECO:0000313" key="3">
    <source>
        <dbReference type="EMBL" id="RNG22587.1"/>
    </source>
</evidence>
<dbReference type="InterPro" id="IPR003719">
    <property type="entry name" value="Phenazine_PhzF-like"/>
</dbReference>
<dbReference type="InterPro" id="IPR029062">
    <property type="entry name" value="Class_I_gatase-like"/>
</dbReference>